<sequence>MSAVASSSKRPAGPVAGPSAKRSRPSTSTSSEPPVDEHLDAEVDVDLDVEDHDHDETGEVDESTRAKVARKEARTIRNRESAQRSRNQRKAHLVWLEARVGELEAENRALRGDAPPPTTSSRMGSSTYDSNTRENSPAQSVMSFANDLGIPPEIVSGSGGVNLASVAPPPADLDVIVEDVKPTLPLPTPTFAAPMTAPVVDSMTALHAENAALRERVVLLENLVKQVVALSSLSTVPAVPVQPAAATVTPIIEQEPTIDWDSLVQSHMSSTQHDMGLGLSVGTVGVGLASTLSPSLFPSTGSHSPTMASLDLTLPISDPSSIEIPNTLARHPAAVATLSASSVSLAGTERTDAALQRARTPLDFDLSLERNKERLAQVARVVVALAKIKGWTGPSHSRRERDRVGRARARSRATWCRSMERLRGGETRARGGTRG</sequence>
<accession>A0A427XY94</accession>
<gene>
    <name evidence="7" type="ORF">EHS25_005425</name>
</gene>
<dbReference type="OrthoDB" id="295274at2759"/>
<feature type="compositionally biased region" description="Polar residues" evidence="5">
    <location>
        <begin position="119"/>
        <end position="137"/>
    </location>
</feature>
<reference evidence="7 8" key="1">
    <citation type="submission" date="2018-11" db="EMBL/GenBank/DDBJ databases">
        <title>Genome sequence of Saitozyma podzolica DSM 27192.</title>
        <authorList>
            <person name="Aliyu H."/>
            <person name="Gorte O."/>
            <person name="Ochsenreither K."/>
        </authorList>
    </citation>
    <scope>NUCLEOTIDE SEQUENCE [LARGE SCALE GENOMIC DNA]</scope>
    <source>
        <strain evidence="7 8">DSM 27192</strain>
    </source>
</reference>
<evidence type="ECO:0000259" key="6">
    <source>
        <dbReference type="PROSITE" id="PS50217"/>
    </source>
</evidence>
<keyword evidence="8" id="KW-1185">Reference proteome</keyword>
<keyword evidence="1" id="KW-0805">Transcription regulation</keyword>
<dbReference type="PANTHER" id="PTHR45764:SF38">
    <property type="entry name" value="BZIP TRANSCRIPTION FACTOR 44"/>
    <property type="match status" value="1"/>
</dbReference>
<feature type="region of interest" description="Disordered" evidence="5">
    <location>
        <begin position="1"/>
        <end position="89"/>
    </location>
</feature>
<comment type="caution">
    <text evidence="7">The sequence shown here is derived from an EMBL/GenBank/DDBJ whole genome shotgun (WGS) entry which is preliminary data.</text>
</comment>
<feature type="compositionally biased region" description="Basic and acidic residues" evidence="5">
    <location>
        <begin position="51"/>
        <end position="83"/>
    </location>
</feature>
<dbReference type="SUPFAM" id="SSF57959">
    <property type="entry name" value="Leucine zipper domain"/>
    <property type="match status" value="1"/>
</dbReference>
<dbReference type="CDD" id="cd14812">
    <property type="entry name" value="bZIP_u3"/>
    <property type="match status" value="1"/>
</dbReference>
<dbReference type="PROSITE" id="PS50217">
    <property type="entry name" value="BZIP"/>
    <property type="match status" value="1"/>
</dbReference>
<name>A0A427XY94_9TREE</name>
<keyword evidence="4" id="KW-0539">Nucleus</keyword>
<protein>
    <recommendedName>
        <fullName evidence="6">BZIP domain-containing protein</fullName>
    </recommendedName>
</protein>
<feature type="domain" description="BZIP" evidence="6">
    <location>
        <begin position="68"/>
        <end position="111"/>
    </location>
</feature>
<dbReference type="PANTHER" id="PTHR45764">
    <property type="entry name" value="BZIP TRANSCRIPTION FACTOR 44"/>
    <property type="match status" value="1"/>
</dbReference>
<evidence type="ECO:0000256" key="3">
    <source>
        <dbReference type="ARBA" id="ARBA00023163"/>
    </source>
</evidence>
<dbReference type="InterPro" id="IPR046347">
    <property type="entry name" value="bZIP_sf"/>
</dbReference>
<dbReference type="Gene3D" id="1.20.5.170">
    <property type="match status" value="1"/>
</dbReference>
<dbReference type="Proteomes" id="UP000279259">
    <property type="component" value="Unassembled WGS sequence"/>
</dbReference>
<keyword evidence="3" id="KW-0804">Transcription</keyword>
<dbReference type="AlphaFoldDB" id="A0A427XY94"/>
<feature type="region of interest" description="Disordered" evidence="5">
    <location>
        <begin position="106"/>
        <end position="137"/>
    </location>
</feature>
<evidence type="ECO:0000256" key="5">
    <source>
        <dbReference type="SAM" id="MobiDB-lite"/>
    </source>
</evidence>
<dbReference type="SMART" id="SM00338">
    <property type="entry name" value="BRLZ"/>
    <property type="match status" value="1"/>
</dbReference>
<dbReference type="STRING" id="1890683.A0A427XY94"/>
<evidence type="ECO:0000256" key="4">
    <source>
        <dbReference type="ARBA" id="ARBA00023242"/>
    </source>
</evidence>
<evidence type="ECO:0000256" key="2">
    <source>
        <dbReference type="ARBA" id="ARBA00023125"/>
    </source>
</evidence>
<dbReference type="GO" id="GO:0003677">
    <property type="term" value="F:DNA binding"/>
    <property type="evidence" value="ECO:0007669"/>
    <property type="project" value="UniProtKB-KW"/>
</dbReference>
<evidence type="ECO:0000256" key="1">
    <source>
        <dbReference type="ARBA" id="ARBA00023015"/>
    </source>
</evidence>
<dbReference type="InterPro" id="IPR004827">
    <property type="entry name" value="bZIP"/>
</dbReference>
<organism evidence="7 8">
    <name type="scientific">Saitozyma podzolica</name>
    <dbReference type="NCBI Taxonomy" id="1890683"/>
    <lineage>
        <taxon>Eukaryota</taxon>
        <taxon>Fungi</taxon>
        <taxon>Dikarya</taxon>
        <taxon>Basidiomycota</taxon>
        <taxon>Agaricomycotina</taxon>
        <taxon>Tremellomycetes</taxon>
        <taxon>Tremellales</taxon>
        <taxon>Trimorphomycetaceae</taxon>
        <taxon>Saitozyma</taxon>
    </lineage>
</organism>
<dbReference type="Pfam" id="PF00170">
    <property type="entry name" value="bZIP_1"/>
    <property type="match status" value="1"/>
</dbReference>
<proteinExistence type="predicted"/>
<evidence type="ECO:0000313" key="8">
    <source>
        <dbReference type="Proteomes" id="UP000279259"/>
    </source>
</evidence>
<dbReference type="EMBL" id="RSCD01000023">
    <property type="protein sequence ID" value="RSH83810.1"/>
    <property type="molecule type" value="Genomic_DNA"/>
</dbReference>
<evidence type="ECO:0000313" key="7">
    <source>
        <dbReference type="EMBL" id="RSH83810.1"/>
    </source>
</evidence>
<keyword evidence="2" id="KW-0238">DNA-binding</keyword>
<dbReference type="GO" id="GO:0003700">
    <property type="term" value="F:DNA-binding transcription factor activity"/>
    <property type="evidence" value="ECO:0007669"/>
    <property type="project" value="InterPro"/>
</dbReference>